<evidence type="ECO:0000313" key="4">
    <source>
        <dbReference type="Proteomes" id="UP001517247"/>
    </source>
</evidence>
<dbReference type="Pfam" id="PF03703">
    <property type="entry name" value="bPH_2"/>
    <property type="match status" value="2"/>
</dbReference>
<gene>
    <name evidence="3" type="ORF">E6A44_015620</name>
</gene>
<feature type="transmembrane region" description="Helical" evidence="1">
    <location>
        <begin position="46"/>
        <end position="70"/>
    </location>
</feature>
<feature type="transmembrane region" description="Helical" evidence="1">
    <location>
        <begin position="398"/>
        <end position="417"/>
    </location>
</feature>
<dbReference type="PANTHER" id="PTHR34473:SF2">
    <property type="entry name" value="UPF0699 TRANSMEMBRANE PROTEIN YDBT"/>
    <property type="match status" value="1"/>
</dbReference>
<proteinExistence type="predicted"/>
<feature type="transmembrane region" description="Helical" evidence="1">
    <location>
        <begin position="12"/>
        <end position="40"/>
    </location>
</feature>
<dbReference type="PIRSF" id="PIRSF026631">
    <property type="entry name" value="UCP026631"/>
    <property type="match status" value="1"/>
</dbReference>
<protein>
    <submittedName>
        <fullName evidence="3">PH domain-containing protein</fullName>
    </submittedName>
</protein>
<keyword evidence="1" id="KW-1133">Transmembrane helix</keyword>
<dbReference type="InterPro" id="IPR005182">
    <property type="entry name" value="YdbS-like_PH"/>
</dbReference>
<dbReference type="PANTHER" id="PTHR34473">
    <property type="entry name" value="UPF0699 TRANSMEMBRANE PROTEIN YDBS"/>
    <property type="match status" value="1"/>
</dbReference>
<accession>A0ABW9JAW6</accession>
<feature type="domain" description="YdbS-like PH" evidence="2">
    <location>
        <begin position="81"/>
        <end position="149"/>
    </location>
</feature>
<name>A0ABW9JAW6_9SPHI</name>
<dbReference type="InterPro" id="IPR014529">
    <property type="entry name" value="UCP026631"/>
</dbReference>
<organism evidence="3 4">
    <name type="scientific">Pedobacter ureilyticus</name>
    <dbReference type="NCBI Taxonomy" id="1393051"/>
    <lineage>
        <taxon>Bacteria</taxon>
        <taxon>Pseudomonadati</taxon>
        <taxon>Bacteroidota</taxon>
        <taxon>Sphingobacteriia</taxon>
        <taxon>Sphingobacteriales</taxon>
        <taxon>Sphingobacteriaceae</taxon>
        <taxon>Pedobacter</taxon>
    </lineage>
</organism>
<dbReference type="Proteomes" id="UP001517247">
    <property type="component" value="Unassembled WGS sequence"/>
</dbReference>
<evidence type="ECO:0000259" key="2">
    <source>
        <dbReference type="Pfam" id="PF03703"/>
    </source>
</evidence>
<evidence type="ECO:0000256" key="1">
    <source>
        <dbReference type="SAM" id="Phobius"/>
    </source>
</evidence>
<keyword evidence="4" id="KW-1185">Reference proteome</keyword>
<feature type="transmembrane region" description="Helical" evidence="1">
    <location>
        <begin position="195"/>
        <end position="211"/>
    </location>
</feature>
<reference evidence="3 4" key="1">
    <citation type="submission" date="2024-12" db="EMBL/GenBank/DDBJ databases">
        <authorList>
            <person name="Hu S."/>
        </authorList>
    </citation>
    <scope>NUCLEOTIDE SEQUENCE [LARGE SCALE GENOMIC DNA]</scope>
    <source>
        <strain evidence="3 4">THG-T11</strain>
    </source>
</reference>
<evidence type="ECO:0000313" key="3">
    <source>
        <dbReference type="EMBL" id="MFN0257017.1"/>
    </source>
</evidence>
<keyword evidence="1" id="KW-0472">Membrane</keyword>
<keyword evidence="1" id="KW-0812">Transmembrane</keyword>
<feature type="domain" description="YdbS-like PH" evidence="2">
    <location>
        <begin position="417"/>
        <end position="477"/>
    </location>
</feature>
<dbReference type="RefSeq" id="WP_138724100.1">
    <property type="nucleotide sequence ID" value="NZ_SSHJ02000008.1"/>
</dbReference>
<sequence length="505" mass="57497">MALDFSQPQKQSAAGILISGAYTLQRLIRAIIFPLIILVIKANKSVLIYAGFALLAVLIISIIYGYFYYLKFTFYLNPIKQEFIIDKGVFGRKNLTIPVEKIQQVNINQGFIQKLIGVYSLQIDTAGTDSKEVNIGAISGQTAYALKKHLLNGSEQNAMQSENIAEMIENPMHQQETPFIKIDVSTLFKIGLTSNYGRSVALLIGFGYAVLHNLKELFKVLDRDKGQIENFFASGFTMFSIAILFVALIIILLATNVIRTFIKYFDFQISRHQKSLLISSGLFATKNTLLHPNKVQITEYSQNYLQKKIGLFNMALKQAHAGQQQSDKEVKSGNMEVPGCSPREKNEILQMILSKLPNESTRYKPNFRFMNLPIVFWVIIPLAAYLIFYQYLPEIRSFYSLAIIYVLAVCFAIYISYTKHRIAVSEDFIIKQSGIWDISQEIIEPHKIQSISTSQFPWHKSLDIGHVTLHTAAGNISFSYGNYTEIKTLVNFWLYQVESKDKDWM</sequence>
<feature type="transmembrane region" description="Helical" evidence="1">
    <location>
        <begin position="231"/>
        <end position="254"/>
    </location>
</feature>
<feature type="transmembrane region" description="Helical" evidence="1">
    <location>
        <begin position="372"/>
        <end position="392"/>
    </location>
</feature>
<dbReference type="EMBL" id="SSHJ02000008">
    <property type="protein sequence ID" value="MFN0257017.1"/>
    <property type="molecule type" value="Genomic_DNA"/>
</dbReference>
<comment type="caution">
    <text evidence="3">The sequence shown here is derived from an EMBL/GenBank/DDBJ whole genome shotgun (WGS) entry which is preliminary data.</text>
</comment>